<keyword evidence="2" id="KW-0378">Hydrolase</keyword>
<keyword evidence="3" id="KW-1185">Reference proteome</keyword>
<dbReference type="RefSeq" id="WP_250431779.1">
    <property type="nucleotide sequence ID" value="NZ_JALPRR010000004.1"/>
</dbReference>
<evidence type="ECO:0000313" key="3">
    <source>
        <dbReference type="Proteomes" id="UP001597374"/>
    </source>
</evidence>
<proteinExistence type="predicted"/>
<dbReference type="InterPro" id="IPR024535">
    <property type="entry name" value="RHGA/B-epi-like_pectate_lyase"/>
</dbReference>
<protein>
    <submittedName>
        <fullName evidence="2">Glycoside hydrolase family 55 protein</fullName>
    </submittedName>
</protein>
<sequence length="773" mass="83543">MEQLKINYSYLIKLLCVRGQLRKGLCFLIGILVVSCQPVKQVNDNVITSTPETLPTGPRKEQGNPVHLTPVPLNATPTEIQALLDRNHNVYFKSGTYNIGTLRINEWQHGLIWGAGRLTTTLKGNIIISGSRNITVGNFNVINDKTAKGDAVIDVIGETNGKLTLLNTLVSANKDGIAIRLKAPGQYIIQGCNPKASDIGISIENPKAIVNVFGGNLQYNRIHIQQVSGHLDARAFGMQVCKGEADIILHSPSPSGYHLIEGVRSEGSNGTNVNEVLLKVPLTTAAVNVVLRANALGSMLHFADYNASGTLILLENVNYPGEEDKSSVGVRTGSRGSARVLSFGNKYGLCYDEAPGPFVISSTTKVQSMGDLWMLPNTKDYKKPFNEPITKEAMLKAGKVVPPKLSFLTTADSVAVQIPSLPLYKVATGPRIANLSELMLNVKDFGAIPNDGRDDYAAIQKAFKTVVIDGRFWEPIYFPAGKYELSKPLFLDHLAGGGFWGDGADKTVLISTTGNGVIKSDGAGYSTFVDMGFENKAGAETKTADFDWINVVSTDKARKKSGAALQANMFYRCRFENGGFGMSVGTHRMGDGFMIIDCIFRNNRTLNGEGAAYCSENFNVHTNPLVHCTFENVDHAVLARKGSFNFYGNRLTNIQTAALRFNTIVGNGFAIVNNEMDASPAPFVATGHSSAKAHLLIDRVNVKPAATTRSASKYRLGGSVMFLNSSFPNRTIANGGGIGDNSLIIYKTIAADASTNGRAHGYFISVKRKNNKE</sequence>
<evidence type="ECO:0000313" key="2">
    <source>
        <dbReference type="EMBL" id="MFD2248294.1"/>
    </source>
</evidence>
<gene>
    <name evidence="2" type="ORF">ACFSKP_18650</name>
</gene>
<dbReference type="EMBL" id="JBHUIM010000003">
    <property type="protein sequence ID" value="MFD2248294.1"/>
    <property type="molecule type" value="Genomic_DNA"/>
</dbReference>
<comment type="caution">
    <text evidence="2">The sequence shown here is derived from an EMBL/GenBank/DDBJ whole genome shotgun (WGS) entry which is preliminary data.</text>
</comment>
<dbReference type="Proteomes" id="UP001597374">
    <property type="component" value="Unassembled WGS sequence"/>
</dbReference>
<dbReference type="InterPro" id="IPR012334">
    <property type="entry name" value="Pectin_lyas_fold"/>
</dbReference>
<organism evidence="2 3">
    <name type="scientific">Pontibacter ruber</name>
    <dbReference type="NCBI Taxonomy" id="1343895"/>
    <lineage>
        <taxon>Bacteria</taxon>
        <taxon>Pseudomonadati</taxon>
        <taxon>Bacteroidota</taxon>
        <taxon>Cytophagia</taxon>
        <taxon>Cytophagales</taxon>
        <taxon>Hymenobacteraceae</taxon>
        <taxon>Pontibacter</taxon>
    </lineage>
</organism>
<dbReference type="InterPro" id="IPR011050">
    <property type="entry name" value="Pectin_lyase_fold/virulence"/>
</dbReference>
<evidence type="ECO:0000259" key="1">
    <source>
        <dbReference type="Pfam" id="PF12708"/>
    </source>
</evidence>
<dbReference type="Gene3D" id="2.160.20.10">
    <property type="entry name" value="Single-stranded right-handed beta-helix, Pectin lyase-like"/>
    <property type="match status" value="1"/>
</dbReference>
<dbReference type="SUPFAM" id="SSF51126">
    <property type="entry name" value="Pectin lyase-like"/>
    <property type="match status" value="2"/>
</dbReference>
<reference evidence="3" key="1">
    <citation type="journal article" date="2019" name="Int. J. Syst. Evol. Microbiol.">
        <title>The Global Catalogue of Microorganisms (GCM) 10K type strain sequencing project: providing services to taxonomists for standard genome sequencing and annotation.</title>
        <authorList>
            <consortium name="The Broad Institute Genomics Platform"/>
            <consortium name="The Broad Institute Genome Sequencing Center for Infectious Disease"/>
            <person name="Wu L."/>
            <person name="Ma J."/>
        </authorList>
    </citation>
    <scope>NUCLEOTIDE SEQUENCE [LARGE SCALE GENOMIC DNA]</scope>
    <source>
        <strain evidence="3">CGMCC 4.1782</strain>
    </source>
</reference>
<dbReference type="Pfam" id="PF12708">
    <property type="entry name" value="Pect-lyase_RHGA_epim"/>
    <property type="match status" value="1"/>
</dbReference>
<dbReference type="GO" id="GO:0016787">
    <property type="term" value="F:hydrolase activity"/>
    <property type="evidence" value="ECO:0007669"/>
    <property type="project" value="UniProtKB-KW"/>
</dbReference>
<accession>A0ABW5D430</accession>
<feature type="domain" description="Rhamnogalacturonase A/B/Epimerase-like pectate lyase" evidence="1">
    <location>
        <begin position="440"/>
        <end position="640"/>
    </location>
</feature>
<name>A0ABW5D430_9BACT</name>